<dbReference type="Gene3D" id="1.10.10.2840">
    <property type="entry name" value="PucR C-terminal helix-turn-helix domain"/>
    <property type="match status" value="1"/>
</dbReference>
<dbReference type="RefSeq" id="WP_048833033.1">
    <property type="nucleotide sequence ID" value="NZ_AP026975.1"/>
</dbReference>
<dbReference type="EMBL" id="JAAGVB010000016">
    <property type="protein sequence ID" value="NEW33369.1"/>
    <property type="molecule type" value="Genomic_DNA"/>
</dbReference>
<dbReference type="Proteomes" id="UP000471166">
    <property type="component" value="Unassembled WGS sequence"/>
</dbReference>
<sequence>MTIENAIRPGCQTPGRSISPPVRDVRRLSRRLVDHLAGSVPPFTTLKAEVMAGDVAALVRVCVEWSIQRMNGEDHPVPTERINAAAAKWAKDGVPIDAVLHAVHAGFKAGLDLLFARTEPTGSGDIVDGAGAALELLNLITSTVSKAYVREHRAGVAEHHTAVHTLTSALLGGHATSKMARECGIQIAAEYFVLAVSLPSHPDESHPRLDPHVVARRKLRRVQAALADQFGDTALSLLSVDGGTILVPATACAESELDEMVRKLSEAALVPIRATVLTAAADDVASAADRAHDLLDTVHQLGRGPGLYRFAELALHYQLTRPGIGRDILHARLAPLDDHPELMETLRVFFAMDLNRQRTARILHVHPNTVDYRLRRIGQLTGVDLSPTEGLWYLRSALIARVNGPRPDAAVDARQLA</sequence>
<evidence type="ECO:0000256" key="1">
    <source>
        <dbReference type="SAM" id="MobiDB-lite"/>
    </source>
</evidence>
<protein>
    <submittedName>
        <fullName evidence="4">PucR family transcriptional regulator</fullName>
    </submittedName>
</protein>
<evidence type="ECO:0000313" key="4">
    <source>
        <dbReference type="EMBL" id="NEW33369.1"/>
    </source>
</evidence>
<dbReference type="AlphaFoldDB" id="A0A6P1CL96"/>
<dbReference type="Pfam" id="PF13556">
    <property type="entry name" value="HTH_30"/>
    <property type="match status" value="1"/>
</dbReference>
<gene>
    <name evidence="4" type="ORF">GV791_12470</name>
</gene>
<proteinExistence type="predicted"/>
<evidence type="ECO:0000313" key="5">
    <source>
        <dbReference type="Proteomes" id="UP000471166"/>
    </source>
</evidence>
<feature type="region of interest" description="Disordered" evidence="1">
    <location>
        <begin position="1"/>
        <end position="20"/>
    </location>
</feature>
<dbReference type="PANTHER" id="PTHR33744">
    <property type="entry name" value="CARBOHYDRATE DIACID REGULATOR"/>
    <property type="match status" value="1"/>
</dbReference>
<dbReference type="InterPro" id="IPR051448">
    <property type="entry name" value="CdaR-like_regulators"/>
</dbReference>
<dbReference type="InterPro" id="IPR025736">
    <property type="entry name" value="PucR_C-HTH_dom"/>
</dbReference>
<name>A0A6P1CL96_9NOCA</name>
<evidence type="ECO:0000259" key="3">
    <source>
        <dbReference type="Pfam" id="PF14361"/>
    </source>
</evidence>
<comment type="caution">
    <text evidence="4">The sequence shown here is derived from an EMBL/GenBank/DDBJ whole genome shotgun (WGS) entry which is preliminary data.</text>
</comment>
<dbReference type="InterPro" id="IPR025751">
    <property type="entry name" value="RsbRD_N_dom"/>
</dbReference>
<organism evidence="4 5">
    <name type="scientific">Nocardia cyriacigeorgica</name>
    <dbReference type="NCBI Taxonomy" id="135487"/>
    <lineage>
        <taxon>Bacteria</taxon>
        <taxon>Bacillati</taxon>
        <taxon>Actinomycetota</taxon>
        <taxon>Actinomycetes</taxon>
        <taxon>Mycobacteriales</taxon>
        <taxon>Nocardiaceae</taxon>
        <taxon>Nocardia</taxon>
    </lineage>
</organism>
<dbReference type="PANTHER" id="PTHR33744:SF1">
    <property type="entry name" value="DNA-BINDING TRANSCRIPTIONAL ACTIVATOR ADER"/>
    <property type="match status" value="1"/>
</dbReference>
<evidence type="ECO:0000259" key="2">
    <source>
        <dbReference type="Pfam" id="PF13556"/>
    </source>
</evidence>
<dbReference type="Pfam" id="PF14361">
    <property type="entry name" value="RsbRD_N"/>
    <property type="match status" value="1"/>
</dbReference>
<accession>A0A6P1CL96</accession>
<reference evidence="4 5" key="1">
    <citation type="submission" date="2020-01" db="EMBL/GenBank/DDBJ databases">
        <title>Genetics and antimicrobial susceptibilities of Nocardia species isolated from the soil; a comparison with species isolated from humans.</title>
        <authorList>
            <person name="Carrasco G."/>
            <person name="Monzon S."/>
            <person name="Sansegundo M."/>
            <person name="Garcia E."/>
            <person name="Garrido N."/>
            <person name="Medina M.J."/>
            <person name="Villalon P."/>
            <person name="Ramirez-Arocha A.C."/>
            <person name="Jimenez P."/>
            <person name="Cuesta I."/>
            <person name="Valdezate S."/>
        </authorList>
    </citation>
    <scope>NUCLEOTIDE SEQUENCE [LARGE SCALE GENOMIC DNA]</scope>
    <source>
        <strain evidence="4 5">CNM20110626</strain>
    </source>
</reference>
<dbReference type="InterPro" id="IPR042070">
    <property type="entry name" value="PucR_C-HTH_sf"/>
</dbReference>
<feature type="domain" description="RsbT co-antagonist protein RsbRD N-terminal" evidence="3">
    <location>
        <begin position="27"/>
        <end position="162"/>
    </location>
</feature>
<feature type="domain" description="PucR C-terminal helix-turn-helix" evidence="2">
    <location>
        <begin position="342"/>
        <end position="399"/>
    </location>
</feature>